<dbReference type="InterPro" id="IPR003694">
    <property type="entry name" value="NAD_synthase"/>
</dbReference>
<evidence type="ECO:0000259" key="12">
    <source>
        <dbReference type="PROSITE" id="PS50263"/>
    </source>
</evidence>
<dbReference type="EnsemblMetazoa" id="XM_014399642.2">
    <property type="protein sequence ID" value="XP_014255128.1"/>
    <property type="gene ID" value="LOC106669844"/>
</dbReference>
<dbReference type="PANTHER" id="PTHR23090">
    <property type="entry name" value="NH 3 /GLUTAMINE-DEPENDENT NAD + SYNTHETASE"/>
    <property type="match status" value="1"/>
</dbReference>
<dbReference type="Gene3D" id="3.40.50.620">
    <property type="entry name" value="HUPs"/>
    <property type="match status" value="1"/>
</dbReference>
<dbReference type="KEGG" id="clec:106669844"/>
<comment type="similarity">
    <text evidence="2 11">In the C-terminal section; belongs to the NAD synthetase family.</text>
</comment>
<dbReference type="FunFam" id="3.40.50.620:FF:000036">
    <property type="entry name" value="Glutamine-dependent NAD(+) synthetase"/>
    <property type="match status" value="1"/>
</dbReference>
<sequence>MGRIITVAVSTLNQWALDFEGNLQRILQSINNAKSMAAKYRSGPELEISGYSCEDHFFEKDTVLHSWEVLAALLGNEQCLNIIVDVGMPVLYKNRTYNCRVVFYNREILLIRPKIILCDSGNYRESRWFTPWIKEKHIEQFCLPKLITDINGQEFVPIGDAIIEAKDTSIGFEICEELWNPQSMHIGLAMEGVEIIVNGSGSYMELRKANATIDLVRSATFKAGGCYLYNNLRGGDGSRVYFNGCSCVALNGDILARTEQFSLIDVEVVTATVDLDKVSSYRNLKKSYTSNQSNMSSLTYPKVKLNQYITYSLPKVETVPIVWKNLTPEEEISLGPACWLWDYLRRSAQGGLFLPLSGGVDSCSTACIVYSMCNLLVTTSKHSADVLNTLRNLLSDRTYVPTDPKELCGRLFFTCYMATENSSAETKARAKMLSQQIGSYHMEINISGAVSALLNIFSLVTGMKPKFSVHGGSPRECLALQNVQARVRMVLSYLFAQLILWAKNRPGGLLVLGSANVDESLRGYFTKYDCSSADINPIGGISKTDLKSFLKYAKDKFHLPAIESILKAPATAELLPLAEGHLMQTDEVDMGMTYSELSVMGRMRKIDCAGPFSMFCSLAGVWKDQHRQQVAEKVKHFFRYYAINRHKMTILTPSVHAESYSPDDNRFDHRPFLYSIAWTWQFKAIDKHVQQMSDVSEFVPRPVTQPRLSKNIKSENEGGVIV</sequence>
<evidence type="ECO:0000313" key="13">
    <source>
        <dbReference type="EnsemblMetazoa" id="XP_014255128.1"/>
    </source>
</evidence>
<keyword evidence="6 11" id="KW-0547">Nucleotide-binding</keyword>
<evidence type="ECO:0000256" key="2">
    <source>
        <dbReference type="ARBA" id="ARBA00007145"/>
    </source>
</evidence>
<dbReference type="GO" id="GO:0003952">
    <property type="term" value="F:NAD+ synthase (glutamine-hydrolyzing) activity"/>
    <property type="evidence" value="ECO:0007669"/>
    <property type="project" value="UniProtKB-UniRule"/>
</dbReference>
<keyword evidence="7 11" id="KW-0067">ATP-binding</keyword>
<keyword evidence="8 11" id="KW-0520">NAD</keyword>
<dbReference type="GeneID" id="106669844"/>
<evidence type="ECO:0000256" key="3">
    <source>
        <dbReference type="ARBA" id="ARBA00012743"/>
    </source>
</evidence>
<accession>A0A8I6S0X6</accession>
<name>A0A8I6S0X6_CIMLE</name>
<keyword evidence="5 11" id="KW-0436">Ligase</keyword>
<dbReference type="Pfam" id="PF02540">
    <property type="entry name" value="NAD_synthase"/>
    <property type="match status" value="1"/>
</dbReference>
<dbReference type="CDD" id="cd07570">
    <property type="entry name" value="GAT_Gln-NAD-synth"/>
    <property type="match status" value="1"/>
</dbReference>
<dbReference type="SUPFAM" id="SSF52402">
    <property type="entry name" value="Adenine nucleotide alpha hydrolases-like"/>
    <property type="match status" value="1"/>
</dbReference>
<dbReference type="InterPro" id="IPR036526">
    <property type="entry name" value="C-N_Hydrolase_sf"/>
</dbReference>
<dbReference type="InterPro" id="IPR003010">
    <property type="entry name" value="C-N_Hydrolase"/>
</dbReference>
<dbReference type="RefSeq" id="XP_014255128.1">
    <property type="nucleotide sequence ID" value="XM_014399642.2"/>
</dbReference>
<comment type="catalytic activity">
    <reaction evidence="10 11">
        <text>deamido-NAD(+) + L-glutamine + ATP + H2O = L-glutamate + AMP + diphosphate + NAD(+) + H(+)</text>
        <dbReference type="Rhea" id="RHEA:24384"/>
        <dbReference type="ChEBI" id="CHEBI:15377"/>
        <dbReference type="ChEBI" id="CHEBI:15378"/>
        <dbReference type="ChEBI" id="CHEBI:29985"/>
        <dbReference type="ChEBI" id="CHEBI:30616"/>
        <dbReference type="ChEBI" id="CHEBI:33019"/>
        <dbReference type="ChEBI" id="CHEBI:57540"/>
        <dbReference type="ChEBI" id="CHEBI:58359"/>
        <dbReference type="ChEBI" id="CHEBI:58437"/>
        <dbReference type="ChEBI" id="CHEBI:456215"/>
        <dbReference type="EC" id="6.3.5.1"/>
    </reaction>
</comment>
<dbReference type="NCBIfam" id="TIGR00552">
    <property type="entry name" value="nadE"/>
    <property type="match status" value="1"/>
</dbReference>
<protein>
    <recommendedName>
        <fullName evidence="4 11">Glutamine-dependent NAD(+) synthetase</fullName>
        <ecNumber evidence="3 11">6.3.5.1</ecNumber>
    </recommendedName>
    <alternativeName>
        <fullName evidence="9 11">NAD(+) synthase [glutamine-hydrolyzing]</fullName>
    </alternativeName>
</protein>
<evidence type="ECO:0000256" key="10">
    <source>
        <dbReference type="ARBA" id="ARBA00052340"/>
    </source>
</evidence>
<dbReference type="InterPro" id="IPR014445">
    <property type="entry name" value="Gln-dep_NAD_synthase"/>
</dbReference>
<dbReference type="UniPathway" id="UPA00253">
    <property type="reaction ID" value="UER00334"/>
</dbReference>
<dbReference type="AlphaFoldDB" id="A0A8I6S0X6"/>
<evidence type="ECO:0000256" key="7">
    <source>
        <dbReference type="ARBA" id="ARBA00022840"/>
    </source>
</evidence>
<dbReference type="PIRSF" id="PIRSF006630">
    <property type="entry name" value="NADS_GAT"/>
    <property type="match status" value="1"/>
</dbReference>
<dbReference type="EC" id="6.3.5.1" evidence="3 11"/>
<organism evidence="13 14">
    <name type="scientific">Cimex lectularius</name>
    <name type="common">Bed bug</name>
    <name type="synonym">Acanthia lectularia</name>
    <dbReference type="NCBI Taxonomy" id="79782"/>
    <lineage>
        <taxon>Eukaryota</taxon>
        <taxon>Metazoa</taxon>
        <taxon>Ecdysozoa</taxon>
        <taxon>Arthropoda</taxon>
        <taxon>Hexapoda</taxon>
        <taxon>Insecta</taxon>
        <taxon>Pterygota</taxon>
        <taxon>Neoptera</taxon>
        <taxon>Paraneoptera</taxon>
        <taxon>Hemiptera</taxon>
        <taxon>Heteroptera</taxon>
        <taxon>Panheteroptera</taxon>
        <taxon>Cimicomorpha</taxon>
        <taxon>Cimicidae</taxon>
        <taxon>Cimex</taxon>
    </lineage>
</organism>
<dbReference type="InterPro" id="IPR022310">
    <property type="entry name" value="NAD/GMP_synthase"/>
</dbReference>
<dbReference type="CDD" id="cd00553">
    <property type="entry name" value="NAD_synthase"/>
    <property type="match status" value="1"/>
</dbReference>
<dbReference type="GO" id="GO:0005524">
    <property type="term" value="F:ATP binding"/>
    <property type="evidence" value="ECO:0007669"/>
    <property type="project" value="UniProtKB-UniRule"/>
</dbReference>
<dbReference type="FunFam" id="3.60.110.10:FF:000003">
    <property type="entry name" value="Glutamine-dependent NAD(+) synthetase"/>
    <property type="match status" value="1"/>
</dbReference>
<dbReference type="PROSITE" id="PS50263">
    <property type="entry name" value="CN_HYDROLASE"/>
    <property type="match status" value="1"/>
</dbReference>
<reference evidence="13" key="1">
    <citation type="submission" date="2022-01" db="UniProtKB">
        <authorList>
            <consortium name="EnsemblMetazoa"/>
        </authorList>
    </citation>
    <scope>IDENTIFICATION</scope>
</reference>
<dbReference type="SUPFAM" id="SSF56317">
    <property type="entry name" value="Carbon-nitrogen hydrolase"/>
    <property type="match status" value="1"/>
</dbReference>
<feature type="domain" description="CN hydrolase" evidence="12">
    <location>
        <begin position="5"/>
        <end position="275"/>
    </location>
</feature>
<evidence type="ECO:0000256" key="5">
    <source>
        <dbReference type="ARBA" id="ARBA00022598"/>
    </source>
</evidence>
<evidence type="ECO:0000256" key="1">
    <source>
        <dbReference type="ARBA" id="ARBA00005188"/>
    </source>
</evidence>
<dbReference type="HAMAP" id="MF_02090">
    <property type="entry name" value="NadE_glutamine_dep"/>
    <property type="match status" value="1"/>
</dbReference>
<dbReference type="OMA" id="TSQEVCN"/>
<evidence type="ECO:0000256" key="6">
    <source>
        <dbReference type="ARBA" id="ARBA00022741"/>
    </source>
</evidence>
<dbReference type="OrthoDB" id="2020662at2759"/>
<proteinExistence type="inferred from homology"/>
<dbReference type="Gene3D" id="3.60.110.10">
    <property type="entry name" value="Carbon-nitrogen hydrolase"/>
    <property type="match status" value="1"/>
</dbReference>
<evidence type="ECO:0000256" key="9">
    <source>
        <dbReference type="ARBA" id="ARBA00030681"/>
    </source>
</evidence>
<dbReference type="RefSeq" id="XP_014255127.1">
    <property type="nucleotide sequence ID" value="XM_014399641.2"/>
</dbReference>
<dbReference type="PANTHER" id="PTHR23090:SF9">
    <property type="entry name" value="GLUTAMINE-DEPENDENT NAD(+) SYNTHETASE"/>
    <property type="match status" value="1"/>
</dbReference>
<evidence type="ECO:0000256" key="8">
    <source>
        <dbReference type="ARBA" id="ARBA00023027"/>
    </source>
</evidence>
<dbReference type="GO" id="GO:0004359">
    <property type="term" value="F:glutaminase activity"/>
    <property type="evidence" value="ECO:0007669"/>
    <property type="project" value="InterPro"/>
</dbReference>
<dbReference type="Proteomes" id="UP000494040">
    <property type="component" value="Unassembled WGS sequence"/>
</dbReference>
<evidence type="ECO:0000256" key="11">
    <source>
        <dbReference type="PIRNR" id="PIRNR006630"/>
    </source>
</evidence>
<dbReference type="Pfam" id="PF00795">
    <property type="entry name" value="CN_hydrolase"/>
    <property type="match status" value="1"/>
</dbReference>
<comment type="pathway">
    <text evidence="1 11">Cofactor biosynthesis; NAD(+) biosynthesis; NAD(+) from deamido-NAD(+) (L-Gln route): step 1/1.</text>
</comment>
<evidence type="ECO:0000256" key="4">
    <source>
        <dbReference type="ARBA" id="ARBA00017309"/>
    </source>
</evidence>
<dbReference type="GO" id="GO:0009435">
    <property type="term" value="P:NAD+ biosynthetic process"/>
    <property type="evidence" value="ECO:0007669"/>
    <property type="project" value="UniProtKB-UniRule"/>
</dbReference>
<dbReference type="EnsemblMetazoa" id="XM_014399641.2">
    <property type="protein sequence ID" value="XP_014255127.1"/>
    <property type="gene ID" value="LOC106669844"/>
</dbReference>
<evidence type="ECO:0000313" key="14">
    <source>
        <dbReference type="Proteomes" id="UP000494040"/>
    </source>
</evidence>
<dbReference type="CTD" id="32328"/>
<keyword evidence="14" id="KW-1185">Reference proteome</keyword>
<dbReference type="GO" id="GO:0005737">
    <property type="term" value="C:cytoplasm"/>
    <property type="evidence" value="ECO:0007669"/>
    <property type="project" value="InterPro"/>
</dbReference>
<dbReference type="InterPro" id="IPR014729">
    <property type="entry name" value="Rossmann-like_a/b/a_fold"/>
</dbReference>